<keyword evidence="1" id="KW-1133">Transmembrane helix</keyword>
<keyword evidence="3" id="KW-1185">Reference proteome</keyword>
<keyword evidence="1" id="KW-0812">Transmembrane</keyword>
<reference evidence="2 3" key="1">
    <citation type="submission" date="2015-09" db="EMBL/GenBank/DDBJ databases">
        <title>Draft genome of the parasitic nematode Teladorsagia circumcincta isolate WARC Sus (inbred).</title>
        <authorList>
            <person name="Mitreva M."/>
        </authorList>
    </citation>
    <scope>NUCLEOTIDE SEQUENCE [LARGE SCALE GENOMIC DNA]</scope>
    <source>
        <strain evidence="2 3">S</strain>
    </source>
</reference>
<dbReference type="AlphaFoldDB" id="A0A2G9UIK2"/>
<accession>A0A2G9UIK2</accession>
<dbReference type="Proteomes" id="UP000230423">
    <property type="component" value="Unassembled WGS sequence"/>
</dbReference>
<evidence type="ECO:0000313" key="2">
    <source>
        <dbReference type="EMBL" id="PIO70081.1"/>
    </source>
</evidence>
<sequence length="93" mass="10412">MQRSGFQHTEYVKIMVNLCRAELAISLAFLIHGFNCPGYPNEAEYQSTCHMNTVAALVGLLTGALGLGAVHRNSTRYLYGFKNRYHAFSLRSL</sequence>
<protein>
    <submittedName>
        <fullName evidence="2">Uncharacterized protein</fullName>
    </submittedName>
</protein>
<feature type="transmembrane region" description="Helical" evidence="1">
    <location>
        <begin position="12"/>
        <end position="31"/>
    </location>
</feature>
<dbReference type="EMBL" id="KZ346404">
    <property type="protein sequence ID" value="PIO70081.1"/>
    <property type="molecule type" value="Genomic_DNA"/>
</dbReference>
<name>A0A2G9UIK2_TELCI</name>
<evidence type="ECO:0000313" key="3">
    <source>
        <dbReference type="Proteomes" id="UP000230423"/>
    </source>
</evidence>
<dbReference type="OrthoDB" id="5822050at2759"/>
<organism evidence="2 3">
    <name type="scientific">Teladorsagia circumcincta</name>
    <name type="common">Brown stomach worm</name>
    <name type="synonym">Ostertagia circumcincta</name>
    <dbReference type="NCBI Taxonomy" id="45464"/>
    <lineage>
        <taxon>Eukaryota</taxon>
        <taxon>Metazoa</taxon>
        <taxon>Ecdysozoa</taxon>
        <taxon>Nematoda</taxon>
        <taxon>Chromadorea</taxon>
        <taxon>Rhabditida</taxon>
        <taxon>Rhabditina</taxon>
        <taxon>Rhabditomorpha</taxon>
        <taxon>Strongyloidea</taxon>
        <taxon>Trichostrongylidae</taxon>
        <taxon>Teladorsagia</taxon>
    </lineage>
</organism>
<keyword evidence="1" id="KW-0472">Membrane</keyword>
<feature type="transmembrane region" description="Helical" evidence="1">
    <location>
        <begin position="51"/>
        <end position="70"/>
    </location>
</feature>
<evidence type="ECO:0000256" key="1">
    <source>
        <dbReference type="SAM" id="Phobius"/>
    </source>
</evidence>
<gene>
    <name evidence="2" type="ORF">TELCIR_08078</name>
</gene>
<proteinExistence type="predicted"/>